<sequence>MSESTACPWQHVARGLLEAIAKAVTLGSPTSGWTAVLRCAERRSVRYTFTLCSSRPGTETRWNK</sequence>
<gene>
    <name evidence="1" type="ORF">ANANG_G00200880</name>
</gene>
<dbReference type="Proteomes" id="UP001044222">
    <property type="component" value="Chromosome 11"/>
</dbReference>
<protein>
    <submittedName>
        <fullName evidence="1">Uncharacterized protein</fullName>
    </submittedName>
</protein>
<organism evidence="1 2">
    <name type="scientific">Anguilla anguilla</name>
    <name type="common">European freshwater eel</name>
    <name type="synonym">Muraena anguilla</name>
    <dbReference type="NCBI Taxonomy" id="7936"/>
    <lineage>
        <taxon>Eukaryota</taxon>
        <taxon>Metazoa</taxon>
        <taxon>Chordata</taxon>
        <taxon>Craniata</taxon>
        <taxon>Vertebrata</taxon>
        <taxon>Euteleostomi</taxon>
        <taxon>Actinopterygii</taxon>
        <taxon>Neopterygii</taxon>
        <taxon>Teleostei</taxon>
        <taxon>Anguilliformes</taxon>
        <taxon>Anguillidae</taxon>
        <taxon>Anguilla</taxon>
    </lineage>
</organism>
<keyword evidence="2" id="KW-1185">Reference proteome</keyword>
<dbReference type="AlphaFoldDB" id="A0A9D3LXV4"/>
<evidence type="ECO:0000313" key="1">
    <source>
        <dbReference type="EMBL" id="KAG5839056.1"/>
    </source>
</evidence>
<reference evidence="1" key="1">
    <citation type="submission" date="2021-01" db="EMBL/GenBank/DDBJ databases">
        <title>A chromosome-scale assembly of European eel, Anguilla anguilla.</title>
        <authorList>
            <person name="Henkel C."/>
            <person name="Jong-Raadsen S.A."/>
            <person name="Dufour S."/>
            <person name="Weltzien F.-A."/>
            <person name="Palstra A.P."/>
            <person name="Pelster B."/>
            <person name="Spaink H.P."/>
            <person name="Van Den Thillart G.E."/>
            <person name="Jansen H."/>
            <person name="Zahm M."/>
            <person name="Klopp C."/>
            <person name="Cedric C."/>
            <person name="Louis A."/>
            <person name="Berthelot C."/>
            <person name="Parey E."/>
            <person name="Roest Crollius H."/>
            <person name="Montfort J."/>
            <person name="Robinson-Rechavi M."/>
            <person name="Bucao C."/>
            <person name="Bouchez O."/>
            <person name="Gislard M."/>
            <person name="Lluch J."/>
            <person name="Milhes M."/>
            <person name="Lampietro C."/>
            <person name="Lopez Roques C."/>
            <person name="Donnadieu C."/>
            <person name="Braasch I."/>
            <person name="Desvignes T."/>
            <person name="Postlethwait J."/>
            <person name="Bobe J."/>
            <person name="Guiguen Y."/>
            <person name="Dirks R."/>
        </authorList>
    </citation>
    <scope>NUCLEOTIDE SEQUENCE</scope>
    <source>
        <strain evidence="1">Tag_6206</strain>
        <tissue evidence="1">Liver</tissue>
    </source>
</reference>
<accession>A0A9D3LXV4</accession>
<comment type="caution">
    <text evidence="1">The sequence shown here is derived from an EMBL/GenBank/DDBJ whole genome shotgun (WGS) entry which is preliminary data.</text>
</comment>
<dbReference type="EMBL" id="JAFIRN010000011">
    <property type="protein sequence ID" value="KAG5839056.1"/>
    <property type="molecule type" value="Genomic_DNA"/>
</dbReference>
<evidence type="ECO:0000313" key="2">
    <source>
        <dbReference type="Proteomes" id="UP001044222"/>
    </source>
</evidence>
<proteinExistence type="predicted"/>
<name>A0A9D3LXV4_ANGAN</name>